<comment type="caution">
    <text evidence="5">The sequence shown here is derived from an EMBL/GenBank/DDBJ whole genome shotgun (WGS) entry which is preliminary data.</text>
</comment>
<name>A0ABV6ZWF3_9PROT</name>
<dbReference type="InterPro" id="IPR057326">
    <property type="entry name" value="KR_dom"/>
</dbReference>
<dbReference type="InterPro" id="IPR002347">
    <property type="entry name" value="SDR_fam"/>
</dbReference>
<keyword evidence="6" id="KW-1185">Reference proteome</keyword>
<dbReference type="SUPFAM" id="SSF51735">
    <property type="entry name" value="NAD(P)-binding Rossmann-fold domains"/>
    <property type="match status" value="1"/>
</dbReference>
<evidence type="ECO:0000256" key="2">
    <source>
        <dbReference type="ARBA" id="ARBA00023002"/>
    </source>
</evidence>
<feature type="domain" description="Ketoreductase" evidence="4">
    <location>
        <begin position="4"/>
        <end position="192"/>
    </location>
</feature>
<evidence type="ECO:0000313" key="5">
    <source>
        <dbReference type="EMBL" id="MFC2925791.1"/>
    </source>
</evidence>
<comment type="similarity">
    <text evidence="1 3">Belongs to the short-chain dehydrogenases/reductases (SDR) family.</text>
</comment>
<evidence type="ECO:0000256" key="3">
    <source>
        <dbReference type="RuleBase" id="RU000363"/>
    </source>
</evidence>
<dbReference type="CDD" id="cd05233">
    <property type="entry name" value="SDR_c"/>
    <property type="match status" value="1"/>
</dbReference>
<evidence type="ECO:0000256" key="1">
    <source>
        <dbReference type="ARBA" id="ARBA00006484"/>
    </source>
</evidence>
<dbReference type="SMART" id="SM00822">
    <property type="entry name" value="PKS_KR"/>
    <property type="match status" value="1"/>
</dbReference>
<protein>
    <submittedName>
        <fullName evidence="5">SDR family NAD(P)-dependent oxidoreductase</fullName>
        <ecNumber evidence="5">1.-.-.-</ecNumber>
    </submittedName>
</protein>
<dbReference type="InterPro" id="IPR036291">
    <property type="entry name" value="NAD(P)-bd_dom_sf"/>
</dbReference>
<proteinExistence type="inferred from homology"/>
<dbReference type="PRINTS" id="PR00081">
    <property type="entry name" value="GDHRDH"/>
</dbReference>
<evidence type="ECO:0000313" key="6">
    <source>
        <dbReference type="Proteomes" id="UP001595379"/>
    </source>
</evidence>
<dbReference type="Pfam" id="PF00106">
    <property type="entry name" value="adh_short"/>
    <property type="match status" value="1"/>
</dbReference>
<dbReference type="Gene3D" id="3.40.50.720">
    <property type="entry name" value="NAD(P)-binding Rossmann-like Domain"/>
    <property type="match status" value="1"/>
</dbReference>
<dbReference type="EMBL" id="JBHRSV010000008">
    <property type="protein sequence ID" value="MFC2925791.1"/>
    <property type="molecule type" value="Genomic_DNA"/>
</dbReference>
<dbReference type="PANTHER" id="PTHR44196:SF2">
    <property type="entry name" value="SHORT-CHAIN DEHYDROGENASE-RELATED"/>
    <property type="match status" value="1"/>
</dbReference>
<sequence length="273" mass="29547">MARRLVVITGASSGIGAAFARVFAQKGWDLALVARREDRLTDLAEEMKAQFGVNSLVIAADLSKATAPQEIVKAVTDAGRQIDGLVNNAGAGQPGEFAETKWTDQKRFLQLMLNSYLELIHLVLPGMRERGFGRIVNVSSVSALLPPSPGHTKYSGTIYPGIKSALIKVSEALRIEGQDRNVNVSAVVPGYTMSEFHDVNGARATVSKLPSYWFSTAEEVATAGYDAVERNVPVRVVGAWYKFMSGLARVLPDPAMRWLIASQTRRLAKSAGN</sequence>
<organism evidence="5 6">
    <name type="scientific">Hyphobacterium vulgare</name>
    <dbReference type="NCBI Taxonomy" id="1736751"/>
    <lineage>
        <taxon>Bacteria</taxon>
        <taxon>Pseudomonadati</taxon>
        <taxon>Pseudomonadota</taxon>
        <taxon>Alphaproteobacteria</taxon>
        <taxon>Maricaulales</taxon>
        <taxon>Maricaulaceae</taxon>
        <taxon>Hyphobacterium</taxon>
    </lineage>
</organism>
<evidence type="ECO:0000259" key="4">
    <source>
        <dbReference type="SMART" id="SM00822"/>
    </source>
</evidence>
<dbReference type="PANTHER" id="PTHR44196">
    <property type="entry name" value="DEHYDROGENASE/REDUCTASE SDR FAMILY MEMBER 7B"/>
    <property type="match status" value="1"/>
</dbReference>
<gene>
    <name evidence="5" type="ORF">ACFOOR_06705</name>
</gene>
<dbReference type="PRINTS" id="PR00080">
    <property type="entry name" value="SDRFAMILY"/>
</dbReference>
<dbReference type="PIRSF" id="PIRSF000126">
    <property type="entry name" value="11-beta-HSD1"/>
    <property type="match status" value="1"/>
</dbReference>
<dbReference type="RefSeq" id="WP_343165464.1">
    <property type="nucleotide sequence ID" value="NZ_JBHRSV010000008.1"/>
</dbReference>
<dbReference type="GO" id="GO:0016491">
    <property type="term" value="F:oxidoreductase activity"/>
    <property type="evidence" value="ECO:0007669"/>
    <property type="project" value="UniProtKB-KW"/>
</dbReference>
<dbReference type="EC" id="1.-.-.-" evidence="5"/>
<dbReference type="Proteomes" id="UP001595379">
    <property type="component" value="Unassembled WGS sequence"/>
</dbReference>
<accession>A0ABV6ZWF3</accession>
<reference evidence="6" key="1">
    <citation type="journal article" date="2019" name="Int. J. Syst. Evol. Microbiol.">
        <title>The Global Catalogue of Microorganisms (GCM) 10K type strain sequencing project: providing services to taxonomists for standard genome sequencing and annotation.</title>
        <authorList>
            <consortium name="The Broad Institute Genomics Platform"/>
            <consortium name="The Broad Institute Genome Sequencing Center for Infectious Disease"/>
            <person name="Wu L."/>
            <person name="Ma J."/>
        </authorList>
    </citation>
    <scope>NUCLEOTIDE SEQUENCE [LARGE SCALE GENOMIC DNA]</scope>
    <source>
        <strain evidence="6">KCTC 52487</strain>
    </source>
</reference>
<keyword evidence="2 5" id="KW-0560">Oxidoreductase</keyword>